<evidence type="ECO:0000313" key="2">
    <source>
        <dbReference type="EMBL" id="PFX11478.1"/>
    </source>
</evidence>
<dbReference type="EMBL" id="LSMT01002419">
    <property type="protein sequence ID" value="PFX11478.1"/>
    <property type="molecule type" value="Genomic_DNA"/>
</dbReference>
<feature type="non-terminal residue" evidence="2">
    <location>
        <position position="1"/>
    </location>
</feature>
<evidence type="ECO:0000313" key="3">
    <source>
        <dbReference type="Proteomes" id="UP000225706"/>
    </source>
</evidence>
<name>A0A2B4R528_STYPI</name>
<dbReference type="AlphaFoldDB" id="A0A2B4R528"/>
<proteinExistence type="predicted"/>
<comment type="caution">
    <text evidence="2">The sequence shown here is derived from an EMBL/GenBank/DDBJ whole genome shotgun (WGS) entry which is preliminary data.</text>
</comment>
<protein>
    <submittedName>
        <fullName evidence="2">Uncharacterized protein</fullName>
    </submittedName>
</protein>
<sequence length="163" mass="18102">KFPLCLPNGKVVLHLVPSSSKLAIGEIFYQLSNAKYEQRGTRVNELQGSTVPEGDYDIAFTKEYFDQIRKEAVEGLGDVLMRTLVVSGNPNWMVQREGAANHLRKCPTERIGRLRLESHLSVQESCDDESSTMSEPHSPTENDDVYSSSDGAFVYSNGCDKGN</sequence>
<accession>A0A2B4R528</accession>
<gene>
    <name evidence="2" type="ORF">AWC38_SpisGene24774</name>
</gene>
<reference evidence="3" key="1">
    <citation type="journal article" date="2017" name="bioRxiv">
        <title>Comparative analysis of the genomes of Stylophora pistillata and Acropora digitifera provides evidence for extensive differences between species of corals.</title>
        <authorList>
            <person name="Voolstra C.R."/>
            <person name="Li Y."/>
            <person name="Liew Y.J."/>
            <person name="Baumgarten S."/>
            <person name="Zoccola D."/>
            <person name="Flot J.-F."/>
            <person name="Tambutte S."/>
            <person name="Allemand D."/>
            <person name="Aranda M."/>
        </authorList>
    </citation>
    <scope>NUCLEOTIDE SEQUENCE [LARGE SCALE GENOMIC DNA]</scope>
</reference>
<feature type="compositionally biased region" description="Polar residues" evidence="1">
    <location>
        <begin position="131"/>
        <end position="150"/>
    </location>
</feature>
<dbReference type="Proteomes" id="UP000225706">
    <property type="component" value="Unassembled WGS sequence"/>
</dbReference>
<organism evidence="2 3">
    <name type="scientific">Stylophora pistillata</name>
    <name type="common">Smooth cauliflower coral</name>
    <dbReference type="NCBI Taxonomy" id="50429"/>
    <lineage>
        <taxon>Eukaryota</taxon>
        <taxon>Metazoa</taxon>
        <taxon>Cnidaria</taxon>
        <taxon>Anthozoa</taxon>
        <taxon>Hexacorallia</taxon>
        <taxon>Scleractinia</taxon>
        <taxon>Astrocoeniina</taxon>
        <taxon>Pocilloporidae</taxon>
        <taxon>Stylophora</taxon>
    </lineage>
</organism>
<feature type="region of interest" description="Disordered" evidence="1">
    <location>
        <begin position="122"/>
        <end position="163"/>
    </location>
</feature>
<evidence type="ECO:0000256" key="1">
    <source>
        <dbReference type="SAM" id="MobiDB-lite"/>
    </source>
</evidence>
<keyword evidence="3" id="KW-1185">Reference proteome</keyword>